<organism evidence="1 2">
    <name type="scientific">Clohesyomyces aquaticus</name>
    <dbReference type="NCBI Taxonomy" id="1231657"/>
    <lineage>
        <taxon>Eukaryota</taxon>
        <taxon>Fungi</taxon>
        <taxon>Dikarya</taxon>
        <taxon>Ascomycota</taxon>
        <taxon>Pezizomycotina</taxon>
        <taxon>Dothideomycetes</taxon>
        <taxon>Pleosporomycetidae</taxon>
        <taxon>Pleosporales</taxon>
        <taxon>Lindgomycetaceae</taxon>
        <taxon>Clohesyomyces</taxon>
    </lineage>
</organism>
<comment type="caution">
    <text evidence="1">The sequence shown here is derived from an EMBL/GenBank/DDBJ whole genome shotgun (WGS) entry which is preliminary data.</text>
</comment>
<dbReference type="Proteomes" id="UP000193144">
    <property type="component" value="Unassembled WGS sequence"/>
</dbReference>
<evidence type="ECO:0000313" key="1">
    <source>
        <dbReference type="EMBL" id="ORY11819.1"/>
    </source>
</evidence>
<dbReference type="EMBL" id="MCFA01000057">
    <property type="protein sequence ID" value="ORY11819.1"/>
    <property type="molecule type" value="Genomic_DNA"/>
</dbReference>
<dbReference type="AlphaFoldDB" id="A0A1Y1ZNI9"/>
<evidence type="ECO:0000313" key="2">
    <source>
        <dbReference type="Proteomes" id="UP000193144"/>
    </source>
</evidence>
<gene>
    <name evidence="1" type="ORF">BCR34DRAFT_315096</name>
</gene>
<accession>A0A1Y1ZNI9</accession>
<keyword evidence="2" id="KW-1185">Reference proteome</keyword>
<proteinExistence type="predicted"/>
<reference evidence="1 2" key="1">
    <citation type="submission" date="2016-07" db="EMBL/GenBank/DDBJ databases">
        <title>Pervasive Adenine N6-methylation of Active Genes in Fungi.</title>
        <authorList>
            <consortium name="DOE Joint Genome Institute"/>
            <person name="Mondo S.J."/>
            <person name="Dannebaum R.O."/>
            <person name="Kuo R.C."/>
            <person name="Labutti K."/>
            <person name="Haridas S."/>
            <person name="Kuo A."/>
            <person name="Salamov A."/>
            <person name="Ahrendt S.R."/>
            <person name="Lipzen A."/>
            <person name="Sullivan W."/>
            <person name="Andreopoulos W.B."/>
            <person name="Clum A."/>
            <person name="Lindquist E."/>
            <person name="Daum C."/>
            <person name="Ramamoorthy G.K."/>
            <person name="Gryganskyi A."/>
            <person name="Culley D."/>
            <person name="Magnuson J.K."/>
            <person name="James T.Y."/>
            <person name="O'Malley M.A."/>
            <person name="Stajich J.E."/>
            <person name="Spatafora J.W."/>
            <person name="Visel A."/>
            <person name="Grigoriev I.V."/>
        </authorList>
    </citation>
    <scope>NUCLEOTIDE SEQUENCE [LARGE SCALE GENOMIC DNA]</scope>
    <source>
        <strain evidence="1 2">CBS 115471</strain>
    </source>
</reference>
<protein>
    <submittedName>
        <fullName evidence="1">Uncharacterized protein</fullName>
    </submittedName>
</protein>
<sequence>MPGQVLHSHGRACWKTPVWFLAGLLSQQQTAALRTLNFFCYPSLVLNRLLSILLVELKNARTCAKNIYRPITKRPTGRINKPLSQPMLPRLIKSLLLPPLNMSPTIQRNSLSISCHPIILSPRPQNLFALSSSIFKRVKDPFFVHFHFHASIVCLPSTSFSLRASAWKRCR</sequence>
<name>A0A1Y1ZNI9_9PLEO</name>